<reference evidence="2" key="1">
    <citation type="submission" date="2019-01" db="EMBL/GenBank/DDBJ databases">
        <title>Cytophagaceae bacterium strain CAR-16.</title>
        <authorList>
            <person name="Chen W.-M."/>
        </authorList>
    </citation>
    <scope>NUCLEOTIDE SEQUENCE [LARGE SCALE GENOMIC DNA]</scope>
    <source>
        <strain evidence="2">ICH-30</strain>
    </source>
</reference>
<dbReference type="RefSeq" id="WP_129463925.1">
    <property type="nucleotide sequence ID" value="NZ_SBKQ01000005.1"/>
</dbReference>
<dbReference type="AlphaFoldDB" id="A0A4Q1KSK3"/>
<organism evidence="1 2">
    <name type="scientific">Flavobacterium piscinae</name>
    <dbReference type="NCBI Taxonomy" id="2506424"/>
    <lineage>
        <taxon>Bacteria</taxon>
        <taxon>Pseudomonadati</taxon>
        <taxon>Bacteroidota</taxon>
        <taxon>Flavobacteriia</taxon>
        <taxon>Flavobacteriales</taxon>
        <taxon>Flavobacteriaceae</taxon>
        <taxon>Flavobacterium</taxon>
    </lineage>
</organism>
<comment type="caution">
    <text evidence="1">The sequence shown here is derived from an EMBL/GenBank/DDBJ whole genome shotgun (WGS) entry which is preliminary data.</text>
</comment>
<sequence>MIKNRVDIKDFILKIEDDFPVNQWKIGTIHLWPYLRIKLFFYLINTLEQKEVRAKAIKSKSAIEQLKSTFRKIRAIYRYFKWMRTLPKKDFIFVGADAHRVDYKNARFNRFFDTLIERNEIEKSSVYFEYGYDSKKQHNKDLILSFSEALKGYLLLKKNRPYSQKVTLNQYNSFLHYLKEDKLFEKFVKVYSQENVLKWANKEFYPRVLFFNKVLKVIKPKKVLILCYYLEDIFALTTAANQLKIDTIEMQHGPQSDVHLAYSNWISLPETGYDMIPKHYWCWDVGSENVIREWSKKNSDYSVKVIGNPWIEYWKAKEVNYKHKNYILYSLQPNPLTIIQLFPESVLSFIKNNPYKWFVRLHPRQLNEIDKIKSFLASKGVLDLVNLDDATSDPLPLLLSKATLHVTHFSGTIIEASFFDVYTVLLNEIGVFSFQSIISSQKAVYLNPDDIDFEQKLYTIIQKNNNLPKNTTLISSQENLFEL</sequence>
<proteinExistence type="predicted"/>
<evidence type="ECO:0000313" key="2">
    <source>
        <dbReference type="Proteomes" id="UP000289734"/>
    </source>
</evidence>
<dbReference type="EMBL" id="SBKQ01000005">
    <property type="protein sequence ID" value="RXR33081.1"/>
    <property type="molecule type" value="Genomic_DNA"/>
</dbReference>
<protein>
    <submittedName>
        <fullName evidence="1">Uncharacterized protein</fullName>
    </submittedName>
</protein>
<keyword evidence="2" id="KW-1185">Reference proteome</keyword>
<dbReference type="Proteomes" id="UP000289734">
    <property type="component" value="Unassembled WGS sequence"/>
</dbReference>
<gene>
    <name evidence="1" type="ORF">EQG68_06210</name>
</gene>
<dbReference type="SUPFAM" id="SSF53756">
    <property type="entry name" value="UDP-Glycosyltransferase/glycogen phosphorylase"/>
    <property type="match status" value="1"/>
</dbReference>
<dbReference type="OrthoDB" id="8704783at2"/>
<accession>A0A4Q1KSK3</accession>
<evidence type="ECO:0000313" key="1">
    <source>
        <dbReference type="EMBL" id="RXR33081.1"/>
    </source>
</evidence>
<name>A0A4Q1KSK3_9FLAO</name>